<dbReference type="InterPro" id="IPR028913">
    <property type="entry name" value="Tox-MPTase3_dom"/>
</dbReference>
<protein>
    <recommendedName>
        <fullName evidence="1">Tox-MPTase3 domain-containing protein</fullName>
    </recommendedName>
</protein>
<name>A0A3B0YCN0_9ZZZZ</name>
<proteinExistence type="predicted"/>
<feature type="domain" description="Tox-MPTase3" evidence="1">
    <location>
        <begin position="8"/>
        <end position="151"/>
    </location>
</feature>
<dbReference type="EMBL" id="UOFJ01000636">
    <property type="protein sequence ID" value="VAW71939.1"/>
    <property type="molecule type" value="Genomic_DNA"/>
</dbReference>
<reference evidence="2" key="1">
    <citation type="submission" date="2018-06" db="EMBL/GenBank/DDBJ databases">
        <authorList>
            <person name="Zhirakovskaya E."/>
        </authorList>
    </citation>
    <scope>NUCLEOTIDE SEQUENCE</scope>
</reference>
<organism evidence="2">
    <name type="scientific">hydrothermal vent metagenome</name>
    <dbReference type="NCBI Taxonomy" id="652676"/>
    <lineage>
        <taxon>unclassified sequences</taxon>
        <taxon>metagenomes</taxon>
        <taxon>ecological metagenomes</taxon>
    </lineage>
</organism>
<gene>
    <name evidence="2" type="ORF">MNBD_GAMMA10-796</name>
</gene>
<dbReference type="AlphaFoldDB" id="A0A3B0YCN0"/>
<accession>A0A3B0YCN0</accession>
<evidence type="ECO:0000313" key="2">
    <source>
        <dbReference type="EMBL" id="VAW71939.1"/>
    </source>
</evidence>
<sequence length="155" mass="17691">MKISISDQKKYPNFTKYVRRQLPKLKGVPKVIRNLNNSGHLDEKEAASALTWGNLPLIRITDLYSGQCGVPKAYGCFRHKNKDRIEIHTQIVKDFENIAAGITNKNKKGKALYVVGATLLHELCHWGNYNNSPRVIETKEMGANFEKRTYGKIIY</sequence>
<dbReference type="Pfam" id="PF15639">
    <property type="entry name" value="Tox-MPTase3"/>
    <property type="match status" value="1"/>
</dbReference>
<evidence type="ECO:0000259" key="1">
    <source>
        <dbReference type="Pfam" id="PF15639"/>
    </source>
</evidence>